<feature type="active site" description="Proton donor 2" evidence="10">
    <location>
        <position position="446"/>
    </location>
</feature>
<keyword evidence="2 14" id="KW-0732">Signal</keyword>
<sequence>MLSIYSYIFGIYSVILLQVEESAAQNLSYVQGTVMNLEDVLIFLREYENEASNICFRVSSAQWDYSTNITEVNRRRMMEAQMVQSKFERHSWRRVISFAWSQISDPLIRRQMRILAFKGRAAISEAKLNQIQETIQDMKESYTKLNVCPFKKKTESECDLNEPDLSRIMASSRNYEEQLYVWQAWHDAIGPAVKANYEQYVELANAAAKLSGNMWAQNWKNIIDLILPYPGKRRLDVTAEMVRQGYDPAKIFQTSEEFFTSIGMKPMPPEFWKYSLIEKPTNRPVACKASAWDFCNSKDFRIKQCTEITMSDLLRTHHEMSHIQYYLQYAHQPLLFRDGANPGFHEAIADAVLLSVSTPRHMHRIGLQNNITDDPETTIDFLMEMALDKVAYLPFAYLVDQWRWGVFAGEQGSWNTLWWELRLRHQGIIPPVKRLPEHFDPAAKYHVVSDTSYIRYFVSLILQFQLHKAVCATINHVGPLHNCDIYRSREAGRLLGDLMAVGASKPWTEVLKIATQGQSSKLDARPLMEYFEPLTNWLKEQNKNEQSVGWVSLPEDIALSDPSWESSAVATVHSSLLTVMVACLARCIFFTTYG</sequence>
<dbReference type="PANTHER" id="PTHR10514">
    <property type="entry name" value="ANGIOTENSIN-CONVERTING ENZYME"/>
    <property type="match status" value="1"/>
</dbReference>
<comment type="similarity">
    <text evidence="1 12 13">Belongs to the peptidase M2 family.</text>
</comment>
<dbReference type="EMBL" id="OU963862">
    <property type="protein sequence ID" value="CAH0754923.1"/>
    <property type="molecule type" value="Genomic_DNA"/>
</dbReference>
<evidence type="ECO:0000256" key="10">
    <source>
        <dbReference type="PIRSR" id="PIRSR601548-6"/>
    </source>
</evidence>
<comment type="caution">
    <text evidence="12">Lacks conserved residue(s) required for the propagation of feature annotation.</text>
</comment>
<feature type="binding site" evidence="8">
    <location>
        <position position="346"/>
    </location>
    <ligand>
        <name>Zn(2+)</name>
        <dbReference type="ChEBI" id="CHEBI:29105"/>
        <label>1</label>
        <note>catalytic</note>
    </ligand>
</feature>
<feature type="active site" description="Proton acceptor 2" evidence="10">
    <location>
        <position position="319"/>
    </location>
</feature>
<feature type="binding site" evidence="11">
    <location>
        <position position="318"/>
    </location>
    <ligand>
        <name>Zn(2+)</name>
        <dbReference type="ChEBI" id="CHEBI:29105"/>
        <label>2</label>
        <note>catalytic</note>
    </ligand>
</feature>
<dbReference type="GO" id="GO:0004180">
    <property type="term" value="F:carboxypeptidase activity"/>
    <property type="evidence" value="ECO:0007669"/>
    <property type="project" value="UniProtKB-KW"/>
</dbReference>
<evidence type="ECO:0000256" key="12">
    <source>
        <dbReference type="PROSITE-ProRule" id="PRU01355"/>
    </source>
</evidence>
<feature type="signal peptide" evidence="14">
    <location>
        <begin position="1"/>
        <end position="24"/>
    </location>
</feature>
<dbReference type="GO" id="GO:0008241">
    <property type="term" value="F:peptidyl-dipeptidase activity"/>
    <property type="evidence" value="ECO:0007669"/>
    <property type="project" value="InterPro"/>
</dbReference>
<dbReference type="GO" id="GO:0005886">
    <property type="term" value="C:plasma membrane"/>
    <property type="evidence" value="ECO:0007669"/>
    <property type="project" value="TreeGrafter"/>
</dbReference>
<keyword evidence="13" id="KW-0378">Hydrolase</keyword>
<proteinExistence type="inferred from homology"/>
<feature type="chain" id="PRO_5040192845" description="Angiotensin-converting enzyme" evidence="14">
    <location>
        <begin position="25"/>
        <end position="594"/>
    </location>
</feature>
<evidence type="ECO:0000256" key="1">
    <source>
        <dbReference type="ARBA" id="ARBA00008139"/>
    </source>
</evidence>
<dbReference type="PROSITE" id="PS52011">
    <property type="entry name" value="PEPTIDASE_M2"/>
    <property type="match status" value="2"/>
</dbReference>
<keyword evidence="3 9" id="KW-1015">Disulfide bond</keyword>
<evidence type="ECO:0000256" key="14">
    <source>
        <dbReference type="SAM" id="SignalP"/>
    </source>
</evidence>
<keyword evidence="8 13" id="KW-0479">Metal-binding</keyword>
<dbReference type="Pfam" id="PF01401">
    <property type="entry name" value="Peptidase_M2"/>
    <property type="match status" value="1"/>
</dbReference>
<feature type="binding site" evidence="11">
    <location>
        <position position="346"/>
    </location>
    <ligand>
        <name>Zn(2+)</name>
        <dbReference type="ChEBI" id="CHEBI:29105"/>
        <label>2</label>
        <note>catalytic</note>
    </ligand>
</feature>
<evidence type="ECO:0000256" key="8">
    <source>
        <dbReference type="PIRSR" id="PIRSR601548-3"/>
    </source>
</evidence>
<dbReference type="PRINTS" id="PR00791">
    <property type="entry name" value="PEPDIPTASEA"/>
</dbReference>
<dbReference type="GO" id="GO:0006508">
    <property type="term" value="P:proteolysis"/>
    <property type="evidence" value="ECO:0007669"/>
    <property type="project" value="UniProtKB-KW"/>
</dbReference>
<feature type="disulfide bond" evidence="9">
    <location>
        <begin position="471"/>
        <end position="483"/>
    </location>
</feature>
<dbReference type="InterPro" id="IPR001548">
    <property type="entry name" value="Peptidase_M2"/>
</dbReference>
<dbReference type="PANTHER" id="PTHR10514:SF45">
    <property type="entry name" value="ANGIOTENSIN-CONVERTING ENZYME"/>
    <property type="match status" value="1"/>
</dbReference>
<dbReference type="Proteomes" id="UP001152759">
    <property type="component" value="Chromosome 1"/>
</dbReference>
<dbReference type="GO" id="GO:0046872">
    <property type="term" value="F:metal ion binding"/>
    <property type="evidence" value="ECO:0007669"/>
    <property type="project" value="UniProtKB-KW"/>
</dbReference>
<evidence type="ECO:0000256" key="9">
    <source>
        <dbReference type="PIRSR" id="PIRSR601548-4"/>
    </source>
</evidence>
<feature type="binding site" evidence="7">
    <location>
        <position position="455"/>
    </location>
    <ligand>
        <name>chloride</name>
        <dbReference type="ChEBI" id="CHEBI:17996"/>
        <label>1</label>
    </ligand>
</feature>
<keyword evidence="16" id="KW-1185">Reference proteome</keyword>
<evidence type="ECO:0000313" key="15">
    <source>
        <dbReference type="EMBL" id="CAH0754923.1"/>
    </source>
</evidence>
<feature type="binding site" evidence="8">
    <location>
        <position position="318"/>
    </location>
    <ligand>
        <name>Zn(2+)</name>
        <dbReference type="ChEBI" id="CHEBI:29105"/>
        <label>1</label>
        <note>catalytic</note>
    </ligand>
</feature>
<evidence type="ECO:0000256" key="11">
    <source>
        <dbReference type="PIRSR" id="PIRSR601548-8"/>
    </source>
</evidence>
<comment type="cofactor">
    <cofactor evidence="13">
        <name>Zn(2+)</name>
        <dbReference type="ChEBI" id="CHEBI:29105"/>
    </cofactor>
    <text evidence="13">Binds 1 zinc ion per subunit.</text>
</comment>
<keyword evidence="13" id="KW-0121">Carboxypeptidase</keyword>
<evidence type="ECO:0000256" key="6">
    <source>
        <dbReference type="PIRSR" id="PIRSR601548-10"/>
    </source>
</evidence>
<feature type="active site" description="Proton acceptor 1" evidence="5">
    <location>
        <position position="319"/>
    </location>
</feature>
<evidence type="ECO:0000313" key="16">
    <source>
        <dbReference type="Proteomes" id="UP001152759"/>
    </source>
</evidence>
<keyword evidence="4 6" id="KW-0325">Glycoprotein</keyword>
<keyword evidence="8 13" id="KW-0862">Zinc</keyword>
<evidence type="ECO:0000256" key="4">
    <source>
        <dbReference type="ARBA" id="ARBA00023180"/>
    </source>
</evidence>
<dbReference type="CDD" id="cd06461">
    <property type="entry name" value="M2_ACE"/>
    <property type="match status" value="1"/>
</dbReference>
<evidence type="ECO:0000256" key="3">
    <source>
        <dbReference type="ARBA" id="ARBA00023157"/>
    </source>
</evidence>
<evidence type="ECO:0000256" key="7">
    <source>
        <dbReference type="PIRSR" id="PIRSR601548-2"/>
    </source>
</evidence>
<keyword evidence="13" id="KW-0645">Protease</keyword>
<feature type="glycosylation site" description="N-linked (GlcNAc...) asparagine" evidence="6">
    <location>
        <position position="68"/>
    </location>
</feature>
<name>A0A9P0G2K3_BEMTA</name>
<feature type="active site" description="Proton donor 1" evidence="5">
    <location>
        <position position="446"/>
    </location>
</feature>
<feature type="disulfide bond" evidence="9 12">
    <location>
        <begin position="287"/>
        <end position="305"/>
    </location>
</feature>
<gene>
    <name evidence="15" type="ORF">BEMITA_LOCUS2065</name>
</gene>
<feature type="binding site" evidence="8">
    <location>
        <position position="322"/>
    </location>
    <ligand>
        <name>Zn(2+)</name>
        <dbReference type="ChEBI" id="CHEBI:29105"/>
        <label>1</label>
        <note>catalytic</note>
    </ligand>
</feature>
<reference evidence="15" key="1">
    <citation type="submission" date="2021-12" db="EMBL/GenBank/DDBJ databases">
        <authorList>
            <person name="King R."/>
        </authorList>
    </citation>
    <scope>NUCLEOTIDE SEQUENCE</scope>
</reference>
<dbReference type="GO" id="GO:0008237">
    <property type="term" value="F:metallopeptidase activity"/>
    <property type="evidence" value="ECO:0007669"/>
    <property type="project" value="UniProtKB-KW"/>
</dbReference>
<dbReference type="EC" id="3.4.-.-" evidence="13"/>
<protein>
    <recommendedName>
        <fullName evidence="13">Angiotensin-converting enzyme</fullName>
        <ecNumber evidence="13">3.4.-.-</ecNumber>
    </recommendedName>
</protein>
<evidence type="ECO:0000256" key="13">
    <source>
        <dbReference type="RuleBase" id="RU361144"/>
    </source>
</evidence>
<feature type="binding site" evidence="11">
    <location>
        <position position="322"/>
    </location>
    <ligand>
        <name>Zn(2+)</name>
        <dbReference type="ChEBI" id="CHEBI:29105"/>
        <label>2</label>
        <note>catalytic</note>
    </ligand>
</feature>
<evidence type="ECO:0000256" key="2">
    <source>
        <dbReference type="ARBA" id="ARBA00022729"/>
    </source>
</evidence>
<feature type="disulfide bond" evidence="9">
    <location>
        <begin position="148"/>
        <end position="158"/>
    </location>
</feature>
<keyword evidence="13" id="KW-0482">Metalloprotease</keyword>
<dbReference type="AlphaFoldDB" id="A0A9P0G2K3"/>
<organism evidence="15 16">
    <name type="scientific">Bemisia tabaci</name>
    <name type="common">Sweetpotato whitefly</name>
    <name type="synonym">Aleurodes tabaci</name>
    <dbReference type="NCBI Taxonomy" id="7038"/>
    <lineage>
        <taxon>Eukaryota</taxon>
        <taxon>Metazoa</taxon>
        <taxon>Ecdysozoa</taxon>
        <taxon>Arthropoda</taxon>
        <taxon>Hexapoda</taxon>
        <taxon>Insecta</taxon>
        <taxon>Pterygota</taxon>
        <taxon>Neoptera</taxon>
        <taxon>Paraneoptera</taxon>
        <taxon>Hemiptera</taxon>
        <taxon>Sternorrhyncha</taxon>
        <taxon>Aleyrodoidea</taxon>
        <taxon>Aleyrodidae</taxon>
        <taxon>Aleyrodinae</taxon>
        <taxon>Bemisia</taxon>
    </lineage>
</organism>
<accession>A0A9P0G2K3</accession>
<dbReference type="SUPFAM" id="SSF55486">
    <property type="entry name" value="Metalloproteases ('zincins'), catalytic domain"/>
    <property type="match status" value="1"/>
</dbReference>
<evidence type="ECO:0000256" key="5">
    <source>
        <dbReference type="PIRSR" id="PIRSR601548-1"/>
    </source>
</evidence>